<name>A0A2M8TUK6_PREIN</name>
<evidence type="ECO:0008006" key="3">
    <source>
        <dbReference type="Google" id="ProtNLM"/>
    </source>
</evidence>
<comment type="caution">
    <text evidence="1">The sequence shown here is derived from an EMBL/GenBank/DDBJ whole genome shotgun (WGS) entry which is preliminary data.</text>
</comment>
<organism evidence="1 2">
    <name type="scientific">Prevotella intermedia</name>
    <dbReference type="NCBI Taxonomy" id="28131"/>
    <lineage>
        <taxon>Bacteria</taxon>
        <taxon>Pseudomonadati</taxon>
        <taxon>Bacteroidota</taxon>
        <taxon>Bacteroidia</taxon>
        <taxon>Bacteroidales</taxon>
        <taxon>Prevotellaceae</taxon>
        <taxon>Prevotella</taxon>
    </lineage>
</organism>
<gene>
    <name evidence="1" type="ORF">CTM58_05685</name>
</gene>
<accession>A0A2M8TUK6</accession>
<dbReference type="InterPro" id="IPR011006">
    <property type="entry name" value="CheY-like_superfamily"/>
</dbReference>
<reference evidence="1 2" key="1">
    <citation type="submission" date="2017-11" db="EMBL/GenBank/DDBJ databases">
        <title>Genome sequencing of Prevotella intermedia KCOM 2832.</title>
        <authorList>
            <person name="Kook J.-K."/>
            <person name="Park S.-N."/>
            <person name="Lim Y.K."/>
        </authorList>
    </citation>
    <scope>NUCLEOTIDE SEQUENCE [LARGE SCALE GENOMIC DNA]</scope>
    <source>
        <strain evidence="1 2">KCOM 2832</strain>
    </source>
</reference>
<dbReference type="SUPFAM" id="SSF52172">
    <property type="entry name" value="CheY-like"/>
    <property type="match status" value="1"/>
</dbReference>
<dbReference type="EMBL" id="PENG01000001">
    <property type="protein sequence ID" value="PJI27633.1"/>
    <property type="molecule type" value="Genomic_DNA"/>
</dbReference>
<dbReference type="RefSeq" id="WP_100370603.1">
    <property type="nucleotide sequence ID" value="NZ_PENG01000001.1"/>
</dbReference>
<dbReference type="Proteomes" id="UP000229884">
    <property type="component" value="Unassembled WGS sequence"/>
</dbReference>
<dbReference type="Gene3D" id="3.40.50.2300">
    <property type="match status" value="1"/>
</dbReference>
<evidence type="ECO:0000313" key="2">
    <source>
        <dbReference type="Proteomes" id="UP000229884"/>
    </source>
</evidence>
<evidence type="ECO:0000313" key="1">
    <source>
        <dbReference type="EMBL" id="PJI27633.1"/>
    </source>
</evidence>
<sequence length="132" mass="15480">MEKKKILIFEDEWVTIRGSFEMANIYAFEGSLEFEVKVKSQDASFDPWEDKYSAVFIDITLAKNTKLDGYNIFRKIKESKLIDLKRVVILTGNSKIIEKLKEMQIYDEQVIIIYKPLDFVELSTCLMKILNP</sequence>
<dbReference type="AlphaFoldDB" id="A0A2M8TUK6"/>
<protein>
    <recommendedName>
        <fullName evidence="3">Response regulatory domain-containing protein</fullName>
    </recommendedName>
</protein>
<proteinExistence type="predicted"/>